<accession>A0A940PD04</accession>
<dbReference type="RefSeq" id="WP_209527028.1">
    <property type="nucleotide sequence ID" value="NZ_JAEEGA010000005.1"/>
</dbReference>
<evidence type="ECO:0000313" key="2">
    <source>
        <dbReference type="Proteomes" id="UP000674938"/>
    </source>
</evidence>
<protein>
    <submittedName>
        <fullName evidence="1">Uncharacterized protein</fullName>
    </submittedName>
</protein>
<dbReference type="AlphaFoldDB" id="A0A940PD04"/>
<proteinExistence type="predicted"/>
<dbReference type="EMBL" id="JAEEGA010000005">
    <property type="protein sequence ID" value="MBP1041256.1"/>
    <property type="molecule type" value="Genomic_DNA"/>
</dbReference>
<name>A0A940PD04_9ENTE</name>
<dbReference type="Proteomes" id="UP000674938">
    <property type="component" value="Unassembled WGS sequence"/>
</dbReference>
<sequence>MTDIKAIERMTPYEFELRVTAFKLRKLDQEYDFHLQAWLGQQVQATKKLGKKEVPYFKDFNAFFNYQKREQEILGLMEDTPDSRFAQLMRKANR</sequence>
<keyword evidence="2" id="KW-1185">Reference proteome</keyword>
<reference evidence="1" key="1">
    <citation type="submission" date="2020-12" db="EMBL/GenBank/DDBJ databases">
        <title>Vagococcus allomyrinae sp. nov. and Enterococcus lavae sp. nov., isolated from the larvae of Allomyrina dichotoma.</title>
        <authorList>
            <person name="Lee S.D."/>
        </authorList>
    </citation>
    <scope>NUCLEOTIDE SEQUENCE</scope>
    <source>
        <strain evidence="1">BWB3-3</strain>
    </source>
</reference>
<evidence type="ECO:0000313" key="1">
    <source>
        <dbReference type="EMBL" id="MBP1041256.1"/>
    </source>
</evidence>
<gene>
    <name evidence="1" type="ORF">I6N95_09580</name>
</gene>
<comment type="caution">
    <text evidence="1">The sequence shown here is derived from an EMBL/GenBank/DDBJ whole genome shotgun (WGS) entry which is preliminary data.</text>
</comment>
<organism evidence="1 2">
    <name type="scientific">Vagococcus allomyrinae</name>
    <dbReference type="NCBI Taxonomy" id="2794353"/>
    <lineage>
        <taxon>Bacteria</taxon>
        <taxon>Bacillati</taxon>
        <taxon>Bacillota</taxon>
        <taxon>Bacilli</taxon>
        <taxon>Lactobacillales</taxon>
        <taxon>Enterococcaceae</taxon>
        <taxon>Vagococcus</taxon>
    </lineage>
</organism>